<dbReference type="Proteomes" id="UP000054559">
    <property type="component" value="Unassembled WGS sequence"/>
</dbReference>
<gene>
    <name evidence="1" type="ORF">CISG_06110</name>
</gene>
<dbReference type="AlphaFoldDB" id="A0A0J8QXT3"/>
<protein>
    <submittedName>
        <fullName evidence="1">Uncharacterized protein</fullName>
    </submittedName>
</protein>
<proteinExistence type="predicted"/>
<sequence>MDEQPLAQGTRRSQRKRIFTDYSYPIYNGPSNDLVSSDALESEMERPLKRQKISNLDMVLEIYTIFKAECVKRKKLEEEVQHLCTEMTIKDEMFCNLETKI</sequence>
<dbReference type="STRING" id="454286.A0A0J8QXT3"/>
<dbReference type="OrthoDB" id="4205714at2759"/>
<organism evidence="1 2">
    <name type="scientific">Coccidioides immitis RMSCC 3703</name>
    <dbReference type="NCBI Taxonomy" id="454286"/>
    <lineage>
        <taxon>Eukaryota</taxon>
        <taxon>Fungi</taxon>
        <taxon>Dikarya</taxon>
        <taxon>Ascomycota</taxon>
        <taxon>Pezizomycotina</taxon>
        <taxon>Eurotiomycetes</taxon>
        <taxon>Eurotiomycetidae</taxon>
        <taxon>Onygenales</taxon>
        <taxon>Onygenaceae</taxon>
        <taxon>Coccidioides</taxon>
    </lineage>
</organism>
<evidence type="ECO:0000313" key="2">
    <source>
        <dbReference type="Proteomes" id="UP000054559"/>
    </source>
</evidence>
<evidence type="ECO:0000313" key="1">
    <source>
        <dbReference type="EMBL" id="KMU77266.1"/>
    </source>
</evidence>
<dbReference type="EMBL" id="DS268153">
    <property type="protein sequence ID" value="KMU77266.1"/>
    <property type="molecule type" value="Genomic_DNA"/>
</dbReference>
<name>A0A0J8QXT3_COCIT</name>
<accession>A0A0J8QXT3</accession>
<reference evidence="2" key="1">
    <citation type="journal article" date="2010" name="Genome Res.">
        <title>Population genomic sequencing of Coccidioides fungi reveals recent hybridization and transposon control.</title>
        <authorList>
            <person name="Neafsey D.E."/>
            <person name="Barker B.M."/>
            <person name="Sharpton T.J."/>
            <person name="Stajich J.E."/>
            <person name="Park D.J."/>
            <person name="Whiston E."/>
            <person name="Hung C.-Y."/>
            <person name="McMahan C."/>
            <person name="White J."/>
            <person name="Sykes S."/>
            <person name="Heiman D."/>
            <person name="Young S."/>
            <person name="Zeng Q."/>
            <person name="Abouelleil A."/>
            <person name="Aftuck L."/>
            <person name="Bessette D."/>
            <person name="Brown A."/>
            <person name="FitzGerald M."/>
            <person name="Lui A."/>
            <person name="Macdonald J.P."/>
            <person name="Priest M."/>
            <person name="Orbach M.J."/>
            <person name="Galgiani J.N."/>
            <person name="Kirkland T.N."/>
            <person name="Cole G.T."/>
            <person name="Birren B.W."/>
            <person name="Henn M.R."/>
            <person name="Taylor J.W."/>
            <person name="Rounsley S.D."/>
        </authorList>
    </citation>
    <scope>NUCLEOTIDE SEQUENCE [LARGE SCALE GENOMIC DNA]</scope>
    <source>
        <strain evidence="2">RMSCC 3703</strain>
    </source>
</reference>